<dbReference type="EMBL" id="FUEG01000007">
    <property type="protein sequence ID" value="SJL06976.1"/>
    <property type="molecule type" value="Genomic_DNA"/>
</dbReference>
<evidence type="ECO:0000313" key="2">
    <source>
        <dbReference type="Proteomes" id="UP000219338"/>
    </source>
</evidence>
<keyword evidence="2" id="KW-1185">Reference proteome</keyword>
<organism evidence="1 2">
    <name type="scientific">Armillaria ostoyae</name>
    <name type="common">Armillaria root rot fungus</name>
    <dbReference type="NCBI Taxonomy" id="47428"/>
    <lineage>
        <taxon>Eukaryota</taxon>
        <taxon>Fungi</taxon>
        <taxon>Dikarya</taxon>
        <taxon>Basidiomycota</taxon>
        <taxon>Agaricomycotina</taxon>
        <taxon>Agaricomycetes</taxon>
        <taxon>Agaricomycetidae</taxon>
        <taxon>Agaricales</taxon>
        <taxon>Marasmiineae</taxon>
        <taxon>Physalacriaceae</taxon>
        <taxon>Armillaria</taxon>
    </lineage>
</organism>
<accession>A0A284RDZ5</accession>
<gene>
    <name evidence="1" type="ORF">ARMOST_10318</name>
</gene>
<reference evidence="2" key="1">
    <citation type="journal article" date="2017" name="Nat. Ecol. Evol.">
        <title>Genome expansion and lineage-specific genetic innovations in the forest pathogenic fungi Armillaria.</title>
        <authorList>
            <person name="Sipos G."/>
            <person name="Prasanna A.N."/>
            <person name="Walter M.C."/>
            <person name="O'Connor E."/>
            <person name="Balint B."/>
            <person name="Krizsan K."/>
            <person name="Kiss B."/>
            <person name="Hess J."/>
            <person name="Varga T."/>
            <person name="Slot J."/>
            <person name="Riley R."/>
            <person name="Boka B."/>
            <person name="Rigling D."/>
            <person name="Barry K."/>
            <person name="Lee J."/>
            <person name="Mihaltcheva S."/>
            <person name="LaButti K."/>
            <person name="Lipzen A."/>
            <person name="Waldron R."/>
            <person name="Moloney N.M."/>
            <person name="Sperisen C."/>
            <person name="Kredics L."/>
            <person name="Vagvoelgyi C."/>
            <person name="Patrignani A."/>
            <person name="Fitzpatrick D."/>
            <person name="Nagy I."/>
            <person name="Doyle S."/>
            <person name="Anderson J.B."/>
            <person name="Grigoriev I.V."/>
            <person name="Gueldener U."/>
            <person name="Muensterkoetter M."/>
            <person name="Nagy L.G."/>
        </authorList>
    </citation>
    <scope>NUCLEOTIDE SEQUENCE [LARGE SCALE GENOMIC DNA]</scope>
    <source>
        <strain evidence="2">C18/9</strain>
    </source>
</reference>
<sequence length="129" mass="14312">MNTCRVWQSKPETVGNHCATGCRNFPILQRAYSSSTSSNVLVSSSVLTDSSPVANAHTAISMQTNLRGHDAASTWTTLGVWITCHQDNFGERTWGRAWEEHYATTLIITDHIKKQEFFACASLSSFRVS</sequence>
<evidence type="ECO:0000313" key="1">
    <source>
        <dbReference type="EMBL" id="SJL06976.1"/>
    </source>
</evidence>
<protein>
    <submittedName>
        <fullName evidence="1">Uncharacterized protein</fullName>
    </submittedName>
</protein>
<dbReference type="AlphaFoldDB" id="A0A284RDZ5"/>
<dbReference type="Proteomes" id="UP000219338">
    <property type="component" value="Unassembled WGS sequence"/>
</dbReference>
<name>A0A284RDZ5_ARMOS</name>
<proteinExistence type="predicted"/>